<organism evidence="2 3">
    <name type="scientific">Bartonella apihabitans</name>
    <dbReference type="NCBI Taxonomy" id="2750929"/>
    <lineage>
        <taxon>Bacteria</taxon>
        <taxon>Pseudomonadati</taxon>
        <taxon>Pseudomonadota</taxon>
        <taxon>Alphaproteobacteria</taxon>
        <taxon>Hyphomicrobiales</taxon>
        <taxon>Bartonellaceae</taxon>
        <taxon>Bartonella</taxon>
    </lineage>
</organism>
<sequence>MEFRSWVAASFTYVLLGLWPSFAIALFCLYNDRKTQNAKNRRPKNLLFSALQALPDKIMLAAHGNIVNIFINKEVR</sequence>
<keyword evidence="1" id="KW-0812">Transmembrane</keyword>
<dbReference type="EMBL" id="CP015820">
    <property type="protein sequence ID" value="AQT42992.1"/>
    <property type="molecule type" value="Genomic_DNA"/>
</dbReference>
<name>A0A1U9MBV1_9HYPH</name>
<feature type="transmembrane region" description="Helical" evidence="1">
    <location>
        <begin position="6"/>
        <end position="30"/>
    </location>
</feature>
<evidence type="ECO:0000256" key="1">
    <source>
        <dbReference type="SAM" id="Phobius"/>
    </source>
</evidence>
<gene>
    <name evidence="2" type="ORF">BBC0178_015330</name>
</gene>
<dbReference type="KEGG" id="bapa:BBC0178_015330"/>
<reference evidence="2 3" key="1">
    <citation type="submission" date="2016-11" db="EMBL/GenBank/DDBJ databases">
        <title>Comparative genomics of Bartonella apis.</title>
        <authorList>
            <person name="Engel P."/>
        </authorList>
    </citation>
    <scope>NUCLEOTIDE SEQUENCE [LARGE SCALE GENOMIC DNA]</scope>
    <source>
        <strain evidence="2 3">BBC0178</strain>
    </source>
</reference>
<keyword evidence="1" id="KW-0472">Membrane</keyword>
<accession>A0A1U9MBV1</accession>
<protein>
    <submittedName>
        <fullName evidence="2">Uncharacterized protein</fullName>
    </submittedName>
</protein>
<keyword evidence="3" id="KW-1185">Reference proteome</keyword>
<dbReference type="Proteomes" id="UP000189660">
    <property type="component" value="Chromosome"/>
</dbReference>
<proteinExistence type="predicted"/>
<evidence type="ECO:0000313" key="2">
    <source>
        <dbReference type="EMBL" id="AQT42992.1"/>
    </source>
</evidence>
<dbReference type="AlphaFoldDB" id="A0A1U9MBV1"/>
<evidence type="ECO:0000313" key="3">
    <source>
        <dbReference type="Proteomes" id="UP000189660"/>
    </source>
</evidence>
<keyword evidence="1" id="KW-1133">Transmembrane helix</keyword>